<dbReference type="InterPro" id="IPR054015">
    <property type="entry name" value="ExsA-like_N"/>
</dbReference>
<evidence type="ECO:0000256" key="1">
    <source>
        <dbReference type="ARBA" id="ARBA00023015"/>
    </source>
</evidence>
<dbReference type="RefSeq" id="WP_309940694.1">
    <property type="nucleotide sequence ID" value="NZ_AP025306.1"/>
</dbReference>
<gene>
    <name evidence="5" type="ORF">HNQ88_003696</name>
</gene>
<protein>
    <submittedName>
        <fullName evidence="5">AraC-like DNA-binding protein</fullName>
    </submittedName>
</protein>
<keyword evidence="1" id="KW-0805">Transcription regulation</keyword>
<dbReference type="Pfam" id="PF22200">
    <property type="entry name" value="ExsA_N"/>
    <property type="match status" value="1"/>
</dbReference>
<comment type="caution">
    <text evidence="5">The sequence shown here is derived from an EMBL/GenBank/DDBJ whole genome shotgun (WGS) entry which is preliminary data.</text>
</comment>
<dbReference type="Gene3D" id="1.10.10.60">
    <property type="entry name" value="Homeodomain-like"/>
    <property type="match status" value="2"/>
</dbReference>
<reference evidence="5" key="1">
    <citation type="submission" date="2023-07" db="EMBL/GenBank/DDBJ databases">
        <title>Genomic Encyclopedia of Type Strains, Phase IV (KMG-IV): sequencing the most valuable type-strain genomes for metagenomic binning, comparative biology and taxonomic classification.</title>
        <authorList>
            <person name="Goeker M."/>
        </authorList>
    </citation>
    <scope>NUCLEOTIDE SEQUENCE</scope>
    <source>
        <strain evidence="5">DSM 26174</strain>
    </source>
</reference>
<dbReference type="GO" id="GO:0043565">
    <property type="term" value="F:sequence-specific DNA binding"/>
    <property type="evidence" value="ECO:0007669"/>
    <property type="project" value="InterPro"/>
</dbReference>
<evidence type="ECO:0000256" key="3">
    <source>
        <dbReference type="ARBA" id="ARBA00023163"/>
    </source>
</evidence>
<name>A0AAE3XQ83_9BACT</name>
<dbReference type="Pfam" id="PF12833">
    <property type="entry name" value="HTH_18"/>
    <property type="match status" value="1"/>
</dbReference>
<dbReference type="GO" id="GO:0003700">
    <property type="term" value="F:DNA-binding transcription factor activity"/>
    <property type="evidence" value="ECO:0007669"/>
    <property type="project" value="InterPro"/>
</dbReference>
<dbReference type="EMBL" id="JAVDQD010000005">
    <property type="protein sequence ID" value="MDR6240620.1"/>
    <property type="molecule type" value="Genomic_DNA"/>
</dbReference>
<keyword evidence="6" id="KW-1185">Reference proteome</keyword>
<evidence type="ECO:0000259" key="4">
    <source>
        <dbReference type="PROSITE" id="PS01124"/>
    </source>
</evidence>
<organism evidence="5 6">
    <name type="scientific">Aureibacter tunicatorum</name>
    <dbReference type="NCBI Taxonomy" id="866807"/>
    <lineage>
        <taxon>Bacteria</taxon>
        <taxon>Pseudomonadati</taxon>
        <taxon>Bacteroidota</taxon>
        <taxon>Cytophagia</taxon>
        <taxon>Cytophagales</taxon>
        <taxon>Persicobacteraceae</taxon>
        <taxon>Aureibacter</taxon>
    </lineage>
</organism>
<evidence type="ECO:0000256" key="2">
    <source>
        <dbReference type="ARBA" id="ARBA00023125"/>
    </source>
</evidence>
<dbReference type="PROSITE" id="PS01124">
    <property type="entry name" value="HTH_ARAC_FAMILY_2"/>
    <property type="match status" value="1"/>
</dbReference>
<feature type="domain" description="HTH araC/xylS-type" evidence="4">
    <location>
        <begin position="181"/>
        <end position="278"/>
    </location>
</feature>
<dbReference type="PANTHER" id="PTHR43280">
    <property type="entry name" value="ARAC-FAMILY TRANSCRIPTIONAL REGULATOR"/>
    <property type="match status" value="1"/>
</dbReference>
<dbReference type="InterPro" id="IPR009057">
    <property type="entry name" value="Homeodomain-like_sf"/>
</dbReference>
<dbReference type="SUPFAM" id="SSF46689">
    <property type="entry name" value="Homeodomain-like"/>
    <property type="match status" value="2"/>
</dbReference>
<dbReference type="PANTHER" id="PTHR43280:SF2">
    <property type="entry name" value="HTH-TYPE TRANSCRIPTIONAL REGULATOR EXSA"/>
    <property type="match status" value="1"/>
</dbReference>
<dbReference type="AlphaFoldDB" id="A0AAE3XQ83"/>
<keyword evidence="3" id="KW-0804">Transcription</keyword>
<evidence type="ECO:0000313" key="5">
    <source>
        <dbReference type="EMBL" id="MDR6240620.1"/>
    </source>
</evidence>
<proteinExistence type="predicted"/>
<evidence type="ECO:0000313" key="6">
    <source>
        <dbReference type="Proteomes" id="UP001185092"/>
    </source>
</evidence>
<dbReference type="InterPro" id="IPR018060">
    <property type="entry name" value="HTH_AraC"/>
</dbReference>
<dbReference type="Proteomes" id="UP001185092">
    <property type="component" value="Unassembled WGS sequence"/>
</dbReference>
<keyword evidence="2 5" id="KW-0238">DNA-binding</keyword>
<sequence length="278" mass="32203">MTTITVPDELNSDNALPIEVIDYEIDQGIIKQEVILNKNTFSFLQRGTKEVFFDNSTCAIDKSKFLLMKSGHCLMTETCSDAQKSYRSVLLFFSNEAINDFIKKYDLKPSSSSSSNSTRSFEYDAFIERFVESILDISRFSKSTQRNILSAKFEEIMLYLIEFKGVDFLNSLISDEPDHDQKFRQTIESNKLNRLTVKELAFLANMSVSTFKREFEKQFHISPSKWFQNKRLEHAAYLLTHGKRPSEIYEEVGYETLSNFIVAFKLKHGLTPKQYQTG</sequence>
<accession>A0AAE3XQ83</accession>
<dbReference type="SMART" id="SM00342">
    <property type="entry name" value="HTH_ARAC"/>
    <property type="match status" value="1"/>
</dbReference>